<organism evidence="1 2">
    <name type="scientific">Holothuria leucospilota</name>
    <name type="common">Black long sea cucumber</name>
    <name type="synonym">Mertensiothuria leucospilota</name>
    <dbReference type="NCBI Taxonomy" id="206669"/>
    <lineage>
        <taxon>Eukaryota</taxon>
        <taxon>Metazoa</taxon>
        <taxon>Echinodermata</taxon>
        <taxon>Eleutherozoa</taxon>
        <taxon>Echinozoa</taxon>
        <taxon>Holothuroidea</taxon>
        <taxon>Aspidochirotacea</taxon>
        <taxon>Aspidochirotida</taxon>
        <taxon>Holothuriidae</taxon>
        <taxon>Holothuria</taxon>
    </lineage>
</organism>
<evidence type="ECO:0000313" key="1">
    <source>
        <dbReference type="EMBL" id="KAJ8023658.1"/>
    </source>
</evidence>
<accession>A0A9Q1BFI1</accession>
<name>A0A9Q1BFI1_HOLLE</name>
<comment type="caution">
    <text evidence="1">The sequence shown here is derived from an EMBL/GenBank/DDBJ whole genome shotgun (WGS) entry which is preliminary data.</text>
</comment>
<dbReference type="AlphaFoldDB" id="A0A9Q1BFI1"/>
<dbReference type="Proteomes" id="UP001152320">
    <property type="component" value="Chromosome 19"/>
</dbReference>
<protein>
    <submittedName>
        <fullName evidence="1">Uncharacterized protein</fullName>
    </submittedName>
</protein>
<sequence>MRLVTDQFYMDDLNESLIDVKQALDLKTKLIGILKKGSFAIRKWQSNAPEVSDETEDNCGATALGTKWDLVKDTLKVKDVSHATDGVPTNVVYWHILQLTTMSSVCSQNPCMAEDYTTEAMAVES</sequence>
<proteinExistence type="predicted"/>
<keyword evidence="2" id="KW-1185">Reference proteome</keyword>
<evidence type="ECO:0000313" key="2">
    <source>
        <dbReference type="Proteomes" id="UP001152320"/>
    </source>
</evidence>
<gene>
    <name evidence="1" type="ORF">HOLleu_36155</name>
</gene>
<dbReference type="EMBL" id="JAIZAY010000019">
    <property type="protein sequence ID" value="KAJ8023658.1"/>
    <property type="molecule type" value="Genomic_DNA"/>
</dbReference>
<reference evidence="1" key="1">
    <citation type="submission" date="2021-10" db="EMBL/GenBank/DDBJ databases">
        <title>Tropical sea cucumber genome reveals ecological adaptation and Cuvierian tubules defense mechanism.</title>
        <authorList>
            <person name="Chen T."/>
        </authorList>
    </citation>
    <scope>NUCLEOTIDE SEQUENCE</scope>
    <source>
        <strain evidence="1">Nanhai2018</strain>
        <tissue evidence="1">Muscle</tissue>
    </source>
</reference>